<accession>C6XXR0</accession>
<proteinExistence type="predicted"/>
<feature type="signal peptide" evidence="2">
    <location>
        <begin position="1"/>
        <end position="21"/>
    </location>
</feature>
<dbReference type="Gene3D" id="3.40.50.1820">
    <property type="entry name" value="alpha/beta hydrolase"/>
    <property type="match status" value="1"/>
</dbReference>
<name>C6XXR0_PEDHD</name>
<feature type="domain" description="Dienelactone hydrolase" evidence="3">
    <location>
        <begin position="120"/>
        <end position="233"/>
    </location>
</feature>
<dbReference type="InterPro" id="IPR029058">
    <property type="entry name" value="AB_hydrolase_fold"/>
</dbReference>
<dbReference type="Proteomes" id="UP000000852">
    <property type="component" value="Chromosome"/>
</dbReference>
<dbReference type="OrthoDB" id="9764953at2"/>
<feature type="chain" id="PRO_5002974546" evidence="2">
    <location>
        <begin position="22"/>
        <end position="255"/>
    </location>
</feature>
<evidence type="ECO:0000259" key="3">
    <source>
        <dbReference type="Pfam" id="PF01738"/>
    </source>
</evidence>
<dbReference type="AlphaFoldDB" id="C6XXR0"/>
<keyword evidence="1 2" id="KW-0732">Signal</keyword>
<dbReference type="InterPro" id="IPR002925">
    <property type="entry name" value="Dienelactn_hydro"/>
</dbReference>
<dbReference type="STRING" id="485917.Phep_0088"/>
<dbReference type="InterPro" id="IPR050955">
    <property type="entry name" value="Plant_Biomass_Hydrol_Est"/>
</dbReference>
<evidence type="ECO:0000313" key="4">
    <source>
        <dbReference type="EMBL" id="ACU02314.1"/>
    </source>
</evidence>
<dbReference type="GO" id="GO:0016787">
    <property type="term" value="F:hydrolase activity"/>
    <property type="evidence" value="ECO:0007669"/>
    <property type="project" value="InterPro"/>
</dbReference>
<dbReference type="PANTHER" id="PTHR43037">
    <property type="entry name" value="UNNAMED PRODUCT-RELATED"/>
    <property type="match status" value="1"/>
</dbReference>
<organism evidence="4 5">
    <name type="scientific">Pedobacter heparinus (strain ATCC 13125 / DSM 2366 / CIP 104194 / JCM 7457 / NBRC 12017 / NCIMB 9290 / NRRL B-14731 / HIM 762-3)</name>
    <dbReference type="NCBI Taxonomy" id="485917"/>
    <lineage>
        <taxon>Bacteria</taxon>
        <taxon>Pseudomonadati</taxon>
        <taxon>Bacteroidota</taxon>
        <taxon>Sphingobacteriia</taxon>
        <taxon>Sphingobacteriales</taxon>
        <taxon>Sphingobacteriaceae</taxon>
        <taxon>Pedobacter</taxon>
    </lineage>
</organism>
<dbReference type="PANTHER" id="PTHR43037:SF1">
    <property type="entry name" value="BLL1128 PROTEIN"/>
    <property type="match status" value="1"/>
</dbReference>
<dbReference type="EMBL" id="CP001681">
    <property type="protein sequence ID" value="ACU02314.1"/>
    <property type="molecule type" value="Genomic_DNA"/>
</dbReference>
<evidence type="ECO:0000256" key="2">
    <source>
        <dbReference type="SAM" id="SignalP"/>
    </source>
</evidence>
<gene>
    <name evidence="4" type="ordered locus">Phep_0088</name>
</gene>
<dbReference type="SUPFAM" id="SSF53474">
    <property type="entry name" value="alpha/beta-Hydrolases"/>
    <property type="match status" value="1"/>
</dbReference>
<evidence type="ECO:0000313" key="5">
    <source>
        <dbReference type="Proteomes" id="UP000000852"/>
    </source>
</evidence>
<evidence type="ECO:0000256" key="1">
    <source>
        <dbReference type="ARBA" id="ARBA00022729"/>
    </source>
</evidence>
<keyword evidence="5" id="KW-1185">Reference proteome</keyword>
<dbReference type="KEGG" id="phe:Phep_0088"/>
<dbReference type="HOGENOM" id="CLU_064094_0_0_10"/>
<reference evidence="4 5" key="1">
    <citation type="journal article" date="2009" name="Stand. Genomic Sci.">
        <title>Complete genome sequence of Pedobacter heparinus type strain (HIM 762-3).</title>
        <authorList>
            <person name="Han C."/>
            <person name="Spring S."/>
            <person name="Lapidus A."/>
            <person name="Del Rio T.G."/>
            <person name="Tice H."/>
            <person name="Copeland A."/>
            <person name="Cheng J.F."/>
            <person name="Lucas S."/>
            <person name="Chen F."/>
            <person name="Nolan M."/>
            <person name="Bruce D."/>
            <person name="Goodwin L."/>
            <person name="Pitluck S."/>
            <person name="Ivanova N."/>
            <person name="Mavromatis K."/>
            <person name="Mikhailova N."/>
            <person name="Pati A."/>
            <person name="Chen A."/>
            <person name="Palaniappan K."/>
            <person name="Land M."/>
            <person name="Hauser L."/>
            <person name="Chang Y.J."/>
            <person name="Jeffries C.C."/>
            <person name="Saunders E."/>
            <person name="Chertkov O."/>
            <person name="Brettin T."/>
            <person name="Goker M."/>
            <person name="Rohde M."/>
            <person name="Bristow J."/>
            <person name="Eisen J.A."/>
            <person name="Markowitz V."/>
            <person name="Hugenholtz P."/>
            <person name="Kyrpides N.C."/>
            <person name="Klenk H.P."/>
            <person name="Detter J.C."/>
        </authorList>
    </citation>
    <scope>NUCLEOTIDE SEQUENCE [LARGE SCALE GENOMIC DNA]</scope>
    <source>
        <strain evidence="5">ATCC 13125 / DSM 2366 / CIP 104194 / JCM 7457 / NBRC 12017 / NCIMB 9290 / NRRL B-14731 / HIM 762-3</strain>
    </source>
</reference>
<dbReference type="Pfam" id="PF01738">
    <property type="entry name" value="DLH"/>
    <property type="match status" value="1"/>
</dbReference>
<dbReference type="eggNOG" id="COG4099">
    <property type="taxonomic scope" value="Bacteria"/>
</dbReference>
<sequence length="255" mass="28809">MVVDKLKLVIAFILACQSVKAQQISTYTKDVYVTSKDSLPYRLLYPLNYNKNKKYPIVVFLHGSGQRGNNNEAQLTGVPKRLTDSAGRVKYACFILAPQCSKKDVWVKFPNFPASLETTKLATPATKSVLAKLDLLIKNLPIDPKRVYVTGYSMGGEGAFDFLARRPGLFAAAIPICSVSDTAKARLIYKIPIWAFHGDQDDVNDVKYSRLMITALENRKGTPKYTEYQGVKHNSWLKAYEEPGLFDWLFSQRRR</sequence>
<protein>
    <submittedName>
        <fullName evidence="4">Phospholipase/Carboxylesterase</fullName>
    </submittedName>
</protein>